<dbReference type="CDD" id="cd00688">
    <property type="entry name" value="ISOPREN_C2_like"/>
    <property type="match status" value="1"/>
</dbReference>
<gene>
    <name evidence="2" type="ORF">Pla111_08620</name>
</gene>
<dbReference type="OrthoDB" id="238862at2"/>
<evidence type="ECO:0000313" key="2">
    <source>
        <dbReference type="EMBL" id="TWT47250.1"/>
    </source>
</evidence>
<reference evidence="2 3" key="1">
    <citation type="submission" date="2019-02" db="EMBL/GenBank/DDBJ databases">
        <title>Deep-cultivation of Planctomycetes and their phenomic and genomic characterization uncovers novel biology.</title>
        <authorList>
            <person name="Wiegand S."/>
            <person name="Jogler M."/>
            <person name="Boedeker C."/>
            <person name="Pinto D."/>
            <person name="Vollmers J."/>
            <person name="Rivas-Marin E."/>
            <person name="Kohn T."/>
            <person name="Peeters S.H."/>
            <person name="Heuer A."/>
            <person name="Rast P."/>
            <person name="Oberbeckmann S."/>
            <person name="Bunk B."/>
            <person name="Jeske O."/>
            <person name="Meyerdierks A."/>
            <person name="Storesund J.E."/>
            <person name="Kallscheuer N."/>
            <person name="Luecker S."/>
            <person name="Lage O.M."/>
            <person name="Pohl T."/>
            <person name="Merkel B.J."/>
            <person name="Hornburger P."/>
            <person name="Mueller R.-W."/>
            <person name="Bruemmer F."/>
            <person name="Labrenz M."/>
            <person name="Spormann A.M."/>
            <person name="Op Den Camp H."/>
            <person name="Overmann J."/>
            <person name="Amann R."/>
            <person name="Jetten M.S.M."/>
            <person name="Mascher T."/>
            <person name="Medema M.H."/>
            <person name="Devos D.P."/>
            <person name="Kaster A.-K."/>
            <person name="Ovreas L."/>
            <person name="Rohde M."/>
            <person name="Galperin M.Y."/>
            <person name="Jogler C."/>
        </authorList>
    </citation>
    <scope>NUCLEOTIDE SEQUENCE [LARGE SCALE GENOMIC DNA]</scope>
    <source>
        <strain evidence="2 3">Pla111</strain>
    </source>
</reference>
<dbReference type="SUPFAM" id="SSF48239">
    <property type="entry name" value="Terpenoid cyclases/Protein prenyltransferases"/>
    <property type="match status" value="1"/>
</dbReference>
<dbReference type="RefSeq" id="WP_146571730.1">
    <property type="nucleotide sequence ID" value="NZ_SJPH01000002.1"/>
</dbReference>
<dbReference type="EMBL" id="SJPH01000002">
    <property type="protein sequence ID" value="TWT47250.1"/>
    <property type="molecule type" value="Genomic_DNA"/>
</dbReference>
<comment type="caution">
    <text evidence="2">The sequence shown here is derived from an EMBL/GenBank/DDBJ whole genome shotgun (WGS) entry which is preliminary data.</text>
</comment>
<evidence type="ECO:0008006" key="4">
    <source>
        <dbReference type="Google" id="ProtNLM"/>
    </source>
</evidence>
<dbReference type="InterPro" id="IPR008930">
    <property type="entry name" value="Terpenoid_cyclase/PrenylTrfase"/>
</dbReference>
<evidence type="ECO:0000256" key="1">
    <source>
        <dbReference type="SAM" id="Phobius"/>
    </source>
</evidence>
<keyword evidence="1" id="KW-0472">Membrane</keyword>
<dbReference type="AlphaFoldDB" id="A0A5C5W9A8"/>
<name>A0A5C5W9A8_9BACT</name>
<protein>
    <recommendedName>
        <fullName evidence="4">Squalene cyclase C-terminal domain-containing protein</fullName>
    </recommendedName>
</protein>
<dbReference type="Gene3D" id="1.50.10.20">
    <property type="match status" value="2"/>
</dbReference>
<organism evidence="2 3">
    <name type="scientific">Botrimarina hoheduenensis</name>
    <dbReference type="NCBI Taxonomy" id="2528000"/>
    <lineage>
        <taxon>Bacteria</taxon>
        <taxon>Pseudomonadati</taxon>
        <taxon>Planctomycetota</taxon>
        <taxon>Planctomycetia</taxon>
        <taxon>Pirellulales</taxon>
        <taxon>Lacipirellulaceae</taxon>
        <taxon>Botrimarina</taxon>
    </lineage>
</organism>
<keyword evidence="3" id="KW-1185">Reference proteome</keyword>
<accession>A0A5C5W9A8</accession>
<proteinExistence type="predicted"/>
<evidence type="ECO:0000313" key="3">
    <source>
        <dbReference type="Proteomes" id="UP000318995"/>
    </source>
</evidence>
<keyword evidence="1" id="KW-1133">Transmembrane helix</keyword>
<dbReference type="Proteomes" id="UP000318995">
    <property type="component" value="Unassembled WGS sequence"/>
</dbReference>
<feature type="transmembrane region" description="Helical" evidence="1">
    <location>
        <begin position="24"/>
        <end position="45"/>
    </location>
</feature>
<keyword evidence="1" id="KW-0812">Transmembrane</keyword>
<sequence>MTAPPATSDAPRDASPGSTRGERFGWLASLVLHGAVLGVLAGWTLPDLPHVLGPLLIAEPAEDETPEAPLLAEEPLTLDPNVSQPVAALTEVAPDAAAPAPPRDEPAPPTSFALSPATLVAPTPNGADELGLVGVAGRGDAARGALLKAKGGTQASEMAVGRALRWLTAHQNSDGSWSLDHTGGECRGRCANPSSMADPAEVRRETLRCGTALALLPFLGAGETHERGRHRLSVRRGIDALVKLAEPNREGPGADWSDRGQLYSHGLAAIALCEAFNMSRDERLRAPAQAAIDFIGYAQDPTGGGWRYRPRQPGDTSVTGWQVMALKSASLADLRTPRSSATLTRRFLDAAAESGGARYRYRPADPLEETSPPPLSATRPLTAVALLCRMYLGWEADDPRLIAGAEWVAEQGPSPTDYYFNYYAAQTLFHYTGGEGPVWRKWNEALRDQLVEQQSRRGHERGSWWIDDNHNRRGGRLYTTSLATMTLEVYYRYLPLYQSAAVQAEFPE</sequence>